<comment type="caution">
    <text evidence="2">The sequence shown here is derived from an EMBL/GenBank/DDBJ whole genome shotgun (WGS) entry which is preliminary data.</text>
</comment>
<protein>
    <submittedName>
        <fullName evidence="2">Uncharacterized protein</fullName>
    </submittedName>
</protein>
<feature type="region of interest" description="Disordered" evidence="1">
    <location>
        <begin position="52"/>
        <end position="138"/>
    </location>
</feature>
<evidence type="ECO:0000313" key="3">
    <source>
        <dbReference type="Proteomes" id="UP000822688"/>
    </source>
</evidence>
<keyword evidence="3" id="KW-1185">Reference proteome</keyword>
<dbReference type="Proteomes" id="UP000822688">
    <property type="component" value="Chromosome 5"/>
</dbReference>
<name>A0A8T0HYV2_CERPU</name>
<reference evidence="2" key="1">
    <citation type="submission" date="2020-06" db="EMBL/GenBank/DDBJ databases">
        <title>WGS assembly of Ceratodon purpureus strain R40.</title>
        <authorList>
            <person name="Carey S.B."/>
            <person name="Jenkins J."/>
            <person name="Shu S."/>
            <person name="Lovell J.T."/>
            <person name="Sreedasyam A."/>
            <person name="Maumus F."/>
            <person name="Tiley G.P."/>
            <person name="Fernandez-Pozo N."/>
            <person name="Barry K."/>
            <person name="Chen C."/>
            <person name="Wang M."/>
            <person name="Lipzen A."/>
            <person name="Daum C."/>
            <person name="Saski C.A."/>
            <person name="Payton A.C."/>
            <person name="Mcbreen J.C."/>
            <person name="Conrad R.E."/>
            <person name="Kollar L.M."/>
            <person name="Olsson S."/>
            <person name="Huttunen S."/>
            <person name="Landis J.B."/>
            <person name="Wickett N.J."/>
            <person name="Johnson M.G."/>
            <person name="Rensing S.A."/>
            <person name="Grimwood J."/>
            <person name="Schmutz J."/>
            <person name="Mcdaniel S.F."/>
        </authorList>
    </citation>
    <scope>NUCLEOTIDE SEQUENCE</scope>
    <source>
        <strain evidence="2">R40</strain>
    </source>
</reference>
<dbReference type="EMBL" id="CM026425">
    <property type="protein sequence ID" value="KAG0575957.1"/>
    <property type="molecule type" value="Genomic_DNA"/>
</dbReference>
<feature type="compositionally biased region" description="Polar residues" evidence="1">
    <location>
        <begin position="81"/>
        <end position="97"/>
    </location>
</feature>
<organism evidence="2 3">
    <name type="scientific">Ceratodon purpureus</name>
    <name type="common">Fire moss</name>
    <name type="synonym">Dicranum purpureum</name>
    <dbReference type="NCBI Taxonomy" id="3225"/>
    <lineage>
        <taxon>Eukaryota</taxon>
        <taxon>Viridiplantae</taxon>
        <taxon>Streptophyta</taxon>
        <taxon>Embryophyta</taxon>
        <taxon>Bryophyta</taxon>
        <taxon>Bryophytina</taxon>
        <taxon>Bryopsida</taxon>
        <taxon>Dicranidae</taxon>
        <taxon>Pseudoditrichales</taxon>
        <taxon>Ditrichaceae</taxon>
        <taxon>Ceratodon</taxon>
    </lineage>
</organism>
<dbReference type="AlphaFoldDB" id="A0A8T0HYV2"/>
<feature type="compositionally biased region" description="Basic and acidic residues" evidence="1">
    <location>
        <begin position="61"/>
        <end position="76"/>
    </location>
</feature>
<proteinExistence type="predicted"/>
<gene>
    <name evidence="2" type="ORF">KC19_5G043700</name>
</gene>
<feature type="compositionally biased region" description="Polar residues" evidence="1">
    <location>
        <begin position="105"/>
        <end position="119"/>
    </location>
</feature>
<evidence type="ECO:0000313" key="2">
    <source>
        <dbReference type="EMBL" id="KAG0575957.1"/>
    </source>
</evidence>
<accession>A0A8T0HYV2</accession>
<evidence type="ECO:0000256" key="1">
    <source>
        <dbReference type="SAM" id="MobiDB-lite"/>
    </source>
</evidence>
<sequence length="138" mass="15977">MMLYETPIPGLINLSSTTLTQIRRALQIKNWSLKIQEHTIIQKSAQKNAFSLQSSAQQKQHLQEKDQQTEAKDRTLRCSPRTFSSRISNMPNSNPKATSHDHPLQQRNYTLFPQLQSPGSIAETKHHRMNRKPQFPYP</sequence>